<gene>
    <name evidence="3" type="ORF">S12H4_11458</name>
</gene>
<dbReference type="Pfam" id="PF00989">
    <property type="entry name" value="PAS"/>
    <property type="match status" value="1"/>
</dbReference>
<evidence type="ECO:0000259" key="2">
    <source>
        <dbReference type="PROSITE" id="PS50113"/>
    </source>
</evidence>
<dbReference type="NCBIfam" id="TIGR00229">
    <property type="entry name" value="sensory_box"/>
    <property type="match status" value="1"/>
</dbReference>
<dbReference type="InterPro" id="IPR000700">
    <property type="entry name" value="PAS-assoc_C"/>
</dbReference>
<dbReference type="SUPFAM" id="SSF55785">
    <property type="entry name" value="PYP-like sensor domain (PAS domain)"/>
    <property type="match status" value="1"/>
</dbReference>
<dbReference type="InterPro" id="IPR035965">
    <property type="entry name" value="PAS-like_dom_sf"/>
</dbReference>
<organism evidence="3">
    <name type="scientific">marine sediment metagenome</name>
    <dbReference type="NCBI Taxonomy" id="412755"/>
    <lineage>
        <taxon>unclassified sequences</taxon>
        <taxon>metagenomes</taxon>
        <taxon>ecological metagenomes</taxon>
    </lineage>
</organism>
<sequence>MTYIDISERKKAKEELRESEEKYRFLFEKSPSSMLLINASGKVVDCNPALEKLIEYDRTELI</sequence>
<dbReference type="Gene3D" id="3.30.450.20">
    <property type="entry name" value="PAS domain"/>
    <property type="match status" value="1"/>
</dbReference>
<evidence type="ECO:0000259" key="1">
    <source>
        <dbReference type="PROSITE" id="PS50112"/>
    </source>
</evidence>
<evidence type="ECO:0000313" key="3">
    <source>
        <dbReference type="EMBL" id="GAI75947.1"/>
    </source>
</evidence>
<dbReference type="InterPro" id="IPR013767">
    <property type="entry name" value="PAS_fold"/>
</dbReference>
<reference evidence="3" key="1">
    <citation type="journal article" date="2014" name="Front. Microbiol.">
        <title>High frequency of phylogenetically diverse reductive dehalogenase-homologous genes in deep subseafloor sedimentary metagenomes.</title>
        <authorList>
            <person name="Kawai M."/>
            <person name="Futagami T."/>
            <person name="Toyoda A."/>
            <person name="Takaki Y."/>
            <person name="Nishi S."/>
            <person name="Hori S."/>
            <person name="Arai W."/>
            <person name="Tsubouchi T."/>
            <person name="Morono Y."/>
            <person name="Uchiyama I."/>
            <person name="Ito T."/>
            <person name="Fujiyama A."/>
            <person name="Inagaki F."/>
            <person name="Takami H."/>
        </authorList>
    </citation>
    <scope>NUCLEOTIDE SEQUENCE</scope>
    <source>
        <strain evidence="3">Expedition CK06-06</strain>
    </source>
</reference>
<dbReference type="PROSITE" id="PS50113">
    <property type="entry name" value="PAC"/>
    <property type="match status" value="1"/>
</dbReference>
<dbReference type="InterPro" id="IPR000014">
    <property type="entry name" value="PAS"/>
</dbReference>
<feature type="non-terminal residue" evidence="3">
    <location>
        <position position="62"/>
    </location>
</feature>
<comment type="caution">
    <text evidence="3">The sequence shown here is derived from an EMBL/GenBank/DDBJ whole genome shotgun (WGS) entry which is preliminary data.</text>
</comment>
<evidence type="ECO:0008006" key="4">
    <source>
        <dbReference type="Google" id="ProtNLM"/>
    </source>
</evidence>
<name>X1R5E6_9ZZZZ</name>
<protein>
    <recommendedName>
        <fullName evidence="4">PAS domain-containing protein</fullName>
    </recommendedName>
</protein>
<feature type="domain" description="PAC" evidence="2">
    <location>
        <begin position="1"/>
        <end position="18"/>
    </location>
</feature>
<proteinExistence type="predicted"/>
<dbReference type="AlphaFoldDB" id="X1R5E6"/>
<dbReference type="PROSITE" id="PS50112">
    <property type="entry name" value="PAS"/>
    <property type="match status" value="1"/>
</dbReference>
<accession>X1R5E6</accession>
<dbReference type="CDD" id="cd00130">
    <property type="entry name" value="PAS"/>
    <property type="match status" value="1"/>
</dbReference>
<feature type="domain" description="PAS" evidence="1">
    <location>
        <begin position="19"/>
        <end position="62"/>
    </location>
</feature>
<dbReference type="EMBL" id="BARW01005149">
    <property type="protein sequence ID" value="GAI75947.1"/>
    <property type="molecule type" value="Genomic_DNA"/>
</dbReference>